<evidence type="ECO:0000313" key="2">
    <source>
        <dbReference type="EMBL" id="CAG8980083.1"/>
    </source>
</evidence>
<dbReference type="EMBL" id="CAJVRM010000355">
    <property type="protein sequence ID" value="CAG8980083.1"/>
    <property type="molecule type" value="Genomic_DNA"/>
</dbReference>
<keyword evidence="3" id="KW-1185">Reference proteome</keyword>
<dbReference type="Pfam" id="PF22893">
    <property type="entry name" value="ULD_2"/>
    <property type="match status" value="1"/>
</dbReference>
<name>A0A9N9PZ34_9HELO</name>
<feature type="domain" description="Ubiquitin-like" evidence="1">
    <location>
        <begin position="14"/>
        <end position="69"/>
    </location>
</feature>
<dbReference type="AlphaFoldDB" id="A0A9N9PZ34"/>
<dbReference type="InterPro" id="IPR054464">
    <property type="entry name" value="ULD_fung"/>
</dbReference>
<reference evidence="2" key="1">
    <citation type="submission" date="2021-07" db="EMBL/GenBank/DDBJ databases">
        <authorList>
            <person name="Durling M."/>
        </authorList>
    </citation>
    <scope>NUCLEOTIDE SEQUENCE</scope>
</reference>
<comment type="caution">
    <text evidence="2">The sequence shown here is derived from an EMBL/GenBank/DDBJ whole genome shotgun (WGS) entry which is preliminary data.</text>
</comment>
<dbReference type="Proteomes" id="UP000701801">
    <property type="component" value="Unassembled WGS sequence"/>
</dbReference>
<organism evidence="2 3">
    <name type="scientific">Hymenoscyphus albidus</name>
    <dbReference type="NCBI Taxonomy" id="595503"/>
    <lineage>
        <taxon>Eukaryota</taxon>
        <taxon>Fungi</taxon>
        <taxon>Dikarya</taxon>
        <taxon>Ascomycota</taxon>
        <taxon>Pezizomycotina</taxon>
        <taxon>Leotiomycetes</taxon>
        <taxon>Helotiales</taxon>
        <taxon>Helotiaceae</taxon>
        <taxon>Hymenoscyphus</taxon>
    </lineage>
</organism>
<sequence>MPLAENSHFHFICGMEELINQAFLHMEVIGPHVLEGHYDLIGPSGEIILPQVWERTVEPDLVITMRIWHNVIGESKDPEWASVLF</sequence>
<dbReference type="OrthoDB" id="3045089at2759"/>
<evidence type="ECO:0000259" key="1">
    <source>
        <dbReference type="Pfam" id="PF22893"/>
    </source>
</evidence>
<proteinExistence type="predicted"/>
<evidence type="ECO:0000313" key="3">
    <source>
        <dbReference type="Proteomes" id="UP000701801"/>
    </source>
</evidence>
<accession>A0A9N9PZ34</accession>
<protein>
    <recommendedName>
        <fullName evidence="1">Ubiquitin-like domain-containing protein</fullName>
    </recommendedName>
</protein>
<gene>
    <name evidence="2" type="ORF">HYALB_00013485</name>
</gene>